<name>W7INQ4_9PSEU</name>
<evidence type="ECO:0000313" key="3">
    <source>
        <dbReference type="Proteomes" id="UP000019277"/>
    </source>
</evidence>
<feature type="compositionally biased region" description="Pro residues" evidence="1">
    <location>
        <begin position="111"/>
        <end position="127"/>
    </location>
</feature>
<accession>W7INQ4</accession>
<reference evidence="2 3" key="1">
    <citation type="journal article" date="2014" name="Genome Announc.">
        <title>Draft Genome Sequence of the Antitrypanosomally Active Sponge-Associated Bacterium Actinokineospora sp. Strain EG49.</title>
        <authorList>
            <person name="Harjes J."/>
            <person name="Ryu T."/>
            <person name="Abdelmohsen U.R."/>
            <person name="Moitinho-Silva L."/>
            <person name="Horn H."/>
            <person name="Ravasi T."/>
            <person name="Hentschel U."/>
        </authorList>
    </citation>
    <scope>NUCLEOTIDE SEQUENCE [LARGE SCALE GENOMIC DNA]</scope>
    <source>
        <strain evidence="2 3">EG49</strain>
    </source>
</reference>
<sequence>MTEPNRAILAQYEDIAAQHTARVDGIGEEFAAELARQDALAAERARAAAEALPAAEAAREAARAPQEPVEPPKPDWGPRQNRQVVMSFGDEELRAEAAPRTTPIPVQAAPPTTPIPVPEPVREPQPPRYLSFGGEEDEAEAALPPRVERRPVRPSRPAEPDDDDLSGHTWMR</sequence>
<organism evidence="2 3">
    <name type="scientific">Actinokineospora spheciospongiae</name>
    <dbReference type="NCBI Taxonomy" id="909613"/>
    <lineage>
        <taxon>Bacteria</taxon>
        <taxon>Bacillati</taxon>
        <taxon>Actinomycetota</taxon>
        <taxon>Actinomycetes</taxon>
        <taxon>Pseudonocardiales</taxon>
        <taxon>Pseudonocardiaceae</taxon>
        <taxon>Actinokineospora</taxon>
    </lineage>
</organism>
<dbReference type="RefSeq" id="WP_152552388.1">
    <property type="nucleotide sequence ID" value="NZ_AYXG01000255.1"/>
</dbReference>
<comment type="caution">
    <text evidence="2">The sequence shown here is derived from an EMBL/GenBank/DDBJ whole genome shotgun (WGS) entry which is preliminary data.</text>
</comment>
<feature type="compositionally biased region" description="Basic and acidic residues" evidence="1">
    <location>
        <begin position="146"/>
        <end position="159"/>
    </location>
</feature>
<evidence type="ECO:0000313" key="2">
    <source>
        <dbReference type="EMBL" id="EWC58151.1"/>
    </source>
</evidence>
<evidence type="ECO:0000256" key="1">
    <source>
        <dbReference type="SAM" id="MobiDB-lite"/>
    </source>
</evidence>
<feature type="compositionally biased region" description="Low complexity" evidence="1">
    <location>
        <begin position="101"/>
        <end position="110"/>
    </location>
</feature>
<dbReference type="STRING" id="909613.UO65_6566"/>
<keyword evidence="3" id="KW-1185">Reference proteome</keyword>
<dbReference type="Proteomes" id="UP000019277">
    <property type="component" value="Unassembled WGS sequence"/>
</dbReference>
<dbReference type="AlphaFoldDB" id="W7INQ4"/>
<protein>
    <submittedName>
        <fullName evidence="2">Uncharacterized protein</fullName>
    </submittedName>
</protein>
<dbReference type="EMBL" id="AYXG01000255">
    <property type="protein sequence ID" value="EWC58151.1"/>
    <property type="molecule type" value="Genomic_DNA"/>
</dbReference>
<dbReference type="OrthoDB" id="3700994at2"/>
<feature type="region of interest" description="Disordered" evidence="1">
    <location>
        <begin position="51"/>
        <end position="172"/>
    </location>
</feature>
<gene>
    <name evidence="2" type="ORF">UO65_6566</name>
</gene>
<proteinExistence type="predicted"/>